<dbReference type="Pfam" id="PF20568">
    <property type="entry name" value="DUF6777"/>
    <property type="match status" value="1"/>
</dbReference>
<sequence length="401" mass="41015">MGAFLAFAVVLGSMTGLACVARTVAAEAVGYVAENAFFTGALGDGVNLGGNLTQQGGSRKGNERGLYGGSTQIDVCDPDLLLDFLLQVGNGKKKAAWAKALGIGAKNGNVKKFVKSLTEVVLANDTLVANHGYKKGEANRYDAVLEAGTAVLVDVFGVPRVKCNCGNPLAVSEHKPGDVKVEFKGKDKGNKEWKVKKDQVVRVEEAEQPQESLTVVDVEDPDKQVEIALPEEPELTGGTGGDGETGESPSPELVEIPRTRGLSVADATQQLEALGFVVETRTVDDPDVAPGLAAGTEPEGGGTAAPDSAVTLLVAAEPTKPETVTVPNVVGLPQPEAEAEINAAGLVPAVNTTPASADQVGLVVQQEPAGGEAEASSTVTLVVGVESPSEELVGGTDTGTG</sequence>
<evidence type="ECO:0000313" key="4">
    <source>
        <dbReference type="EMBL" id="MBN0043211.1"/>
    </source>
</evidence>
<keyword evidence="2" id="KW-0732">Signal</keyword>
<dbReference type="InterPro" id="IPR005543">
    <property type="entry name" value="PASTA_dom"/>
</dbReference>
<comment type="caution">
    <text evidence="4">The sequence shown here is derived from an EMBL/GenBank/DDBJ whole genome shotgun (WGS) entry which is preliminary data.</text>
</comment>
<feature type="region of interest" description="Disordered" evidence="1">
    <location>
        <begin position="285"/>
        <end position="306"/>
    </location>
</feature>
<dbReference type="RefSeq" id="WP_205381442.1">
    <property type="nucleotide sequence ID" value="NZ_JAFFZS010000002.1"/>
</dbReference>
<dbReference type="EMBL" id="JAFFZS010000002">
    <property type="protein sequence ID" value="MBN0043211.1"/>
    <property type="molecule type" value="Genomic_DNA"/>
</dbReference>
<accession>A0ABS2VJE7</accession>
<feature type="domain" description="PASTA" evidence="3">
    <location>
        <begin position="320"/>
        <end position="385"/>
    </location>
</feature>
<proteinExistence type="predicted"/>
<dbReference type="CDD" id="cd06577">
    <property type="entry name" value="PASTA_pknB"/>
    <property type="match status" value="2"/>
</dbReference>
<evidence type="ECO:0000256" key="1">
    <source>
        <dbReference type="SAM" id="MobiDB-lite"/>
    </source>
</evidence>
<feature type="region of interest" description="Disordered" evidence="1">
    <location>
        <begin position="228"/>
        <end position="253"/>
    </location>
</feature>
<name>A0ABS2VJE7_STRAS</name>
<evidence type="ECO:0000256" key="2">
    <source>
        <dbReference type="SAM" id="SignalP"/>
    </source>
</evidence>
<evidence type="ECO:0000259" key="3">
    <source>
        <dbReference type="PROSITE" id="PS51178"/>
    </source>
</evidence>
<feature type="signal peptide" evidence="2">
    <location>
        <begin position="1"/>
        <end position="18"/>
    </location>
</feature>
<keyword evidence="5" id="KW-1185">Reference proteome</keyword>
<dbReference type="InterPro" id="IPR046704">
    <property type="entry name" value="DUF6777"/>
</dbReference>
<dbReference type="Gene3D" id="3.30.10.20">
    <property type="match status" value="2"/>
</dbReference>
<feature type="domain" description="PASTA" evidence="3">
    <location>
        <begin position="250"/>
        <end position="316"/>
    </location>
</feature>
<dbReference type="Pfam" id="PF03793">
    <property type="entry name" value="PASTA"/>
    <property type="match status" value="2"/>
</dbReference>
<reference evidence="4 5" key="1">
    <citation type="submission" date="2021-02" db="EMBL/GenBank/DDBJ databases">
        <title>Whole genome sequencing of Streptomyces actuosus VRA1.</title>
        <authorList>
            <person name="Sen G."/>
            <person name="Sen A."/>
        </authorList>
    </citation>
    <scope>NUCLEOTIDE SEQUENCE [LARGE SCALE GENOMIC DNA]</scope>
    <source>
        <strain evidence="4 5">VRA1</strain>
    </source>
</reference>
<feature type="chain" id="PRO_5045718113" evidence="2">
    <location>
        <begin position="19"/>
        <end position="401"/>
    </location>
</feature>
<dbReference type="PROSITE" id="PS51178">
    <property type="entry name" value="PASTA"/>
    <property type="match status" value="2"/>
</dbReference>
<gene>
    <name evidence="4" type="ORF">JS756_03665</name>
</gene>
<dbReference type="SMART" id="SM00740">
    <property type="entry name" value="PASTA"/>
    <property type="match status" value="2"/>
</dbReference>
<protein>
    <submittedName>
        <fullName evidence="4">PASTA domain-containing protein</fullName>
    </submittedName>
</protein>
<dbReference type="Proteomes" id="UP000788262">
    <property type="component" value="Unassembled WGS sequence"/>
</dbReference>
<organism evidence="4 5">
    <name type="scientific">Streptomyces actuosus</name>
    <dbReference type="NCBI Taxonomy" id="1885"/>
    <lineage>
        <taxon>Bacteria</taxon>
        <taxon>Bacillati</taxon>
        <taxon>Actinomycetota</taxon>
        <taxon>Actinomycetes</taxon>
        <taxon>Kitasatosporales</taxon>
        <taxon>Streptomycetaceae</taxon>
        <taxon>Streptomyces</taxon>
    </lineage>
</organism>
<evidence type="ECO:0000313" key="5">
    <source>
        <dbReference type="Proteomes" id="UP000788262"/>
    </source>
</evidence>